<dbReference type="OrthoDB" id="3296681at2"/>
<name>A0A5C5ZVY9_9BACT</name>
<feature type="region of interest" description="Disordered" evidence="1">
    <location>
        <begin position="271"/>
        <end position="341"/>
    </location>
</feature>
<accession>A0A5C5ZVY9</accession>
<dbReference type="EMBL" id="SJPN01000014">
    <property type="protein sequence ID" value="TWT91752.1"/>
    <property type="molecule type" value="Genomic_DNA"/>
</dbReference>
<protein>
    <submittedName>
        <fullName evidence="2">Uncharacterized protein</fullName>
    </submittedName>
</protein>
<evidence type="ECO:0000256" key="1">
    <source>
        <dbReference type="SAM" id="MobiDB-lite"/>
    </source>
</evidence>
<dbReference type="Proteomes" id="UP000320176">
    <property type="component" value="Unassembled WGS sequence"/>
</dbReference>
<feature type="compositionally biased region" description="Basic and acidic residues" evidence="1">
    <location>
        <begin position="284"/>
        <end position="310"/>
    </location>
</feature>
<proteinExistence type="predicted"/>
<reference evidence="2 3" key="1">
    <citation type="submission" date="2019-02" db="EMBL/GenBank/DDBJ databases">
        <title>Deep-cultivation of Planctomycetes and their phenomic and genomic characterization uncovers novel biology.</title>
        <authorList>
            <person name="Wiegand S."/>
            <person name="Jogler M."/>
            <person name="Boedeker C."/>
            <person name="Pinto D."/>
            <person name="Vollmers J."/>
            <person name="Rivas-Marin E."/>
            <person name="Kohn T."/>
            <person name="Peeters S.H."/>
            <person name="Heuer A."/>
            <person name="Rast P."/>
            <person name="Oberbeckmann S."/>
            <person name="Bunk B."/>
            <person name="Jeske O."/>
            <person name="Meyerdierks A."/>
            <person name="Storesund J.E."/>
            <person name="Kallscheuer N."/>
            <person name="Luecker S."/>
            <person name="Lage O.M."/>
            <person name="Pohl T."/>
            <person name="Merkel B.J."/>
            <person name="Hornburger P."/>
            <person name="Mueller R.-W."/>
            <person name="Bruemmer F."/>
            <person name="Labrenz M."/>
            <person name="Spormann A.M."/>
            <person name="Op Den Camp H."/>
            <person name="Overmann J."/>
            <person name="Amann R."/>
            <person name="Jetten M.S.M."/>
            <person name="Mascher T."/>
            <person name="Medema M.H."/>
            <person name="Devos D.P."/>
            <person name="Kaster A.-K."/>
            <person name="Ovreas L."/>
            <person name="Rohde M."/>
            <person name="Galperin M.Y."/>
            <person name="Jogler C."/>
        </authorList>
    </citation>
    <scope>NUCLEOTIDE SEQUENCE [LARGE SCALE GENOMIC DNA]</scope>
    <source>
        <strain evidence="2 3">Pla52n</strain>
    </source>
</reference>
<evidence type="ECO:0000313" key="3">
    <source>
        <dbReference type="Proteomes" id="UP000320176"/>
    </source>
</evidence>
<comment type="caution">
    <text evidence="2">The sequence shown here is derived from an EMBL/GenBank/DDBJ whole genome shotgun (WGS) entry which is preliminary data.</text>
</comment>
<feature type="compositionally biased region" description="Polar residues" evidence="1">
    <location>
        <begin position="311"/>
        <end position="340"/>
    </location>
</feature>
<gene>
    <name evidence="2" type="ORF">Pla52n_65020</name>
</gene>
<keyword evidence="3" id="KW-1185">Reference proteome</keyword>
<organism evidence="2 3">
    <name type="scientific">Stieleria varia</name>
    <dbReference type="NCBI Taxonomy" id="2528005"/>
    <lineage>
        <taxon>Bacteria</taxon>
        <taxon>Pseudomonadati</taxon>
        <taxon>Planctomycetota</taxon>
        <taxon>Planctomycetia</taxon>
        <taxon>Pirellulales</taxon>
        <taxon>Pirellulaceae</taxon>
        <taxon>Stieleria</taxon>
    </lineage>
</organism>
<evidence type="ECO:0000313" key="2">
    <source>
        <dbReference type="EMBL" id="TWT91752.1"/>
    </source>
</evidence>
<dbReference type="AlphaFoldDB" id="A0A5C5ZVY9"/>
<dbReference type="RefSeq" id="WP_146523407.1">
    <property type="nucleotide sequence ID" value="NZ_CP151726.1"/>
</dbReference>
<sequence length="688" mass="76632">MDDIEIHQCRLRVTRRGGWGWWASRRDLVESAVNVLPELIARRIALIIDVQGDLEITDTLRINITCSRSQWLRTLQQSSTGCVEDVVLEHLWERIDSAIRQSVLPEIDFVSSNTHDHSAPTQHPIIAEQSHRDEISDLTPRSSKQRFLAGLALLQLLIRWRLTEDRLWRILPHVSETTLQAWDAKMATLMQVPAEVLAGVDAGLSSHDAASPWQVIERLAHSLPPSLDDRATSLRFRIAAVIEAILQTGSSPGEEQVREALNHWFPIAQDAPPVGAIRGGGPKKIPDTDNHGDKESSSPILEHDENESRSSKTGTPEPDQSTTNQVNRVESISGSWNRSPKIQEPLHDREVYIASALPFLLLRPLSDLGYLDALRASLEAAELEQFSSAFAAALAYKVLDPPDRGWRRSPAARTAALTFAGLDDVVPDDAIYDLASQAGRFVSALNAVLTQAVLAGRESDQPLLLTRAQPHRTGGYFLADVGGMFPITVQTELQETLELLDHQESMLLLVESSAADPRLLAELNRRGLRFIIDAPPARGETWRAVKHRNGGRWWTNDVVTSSARLSRQAKKLPDAAHAAEEYFDAFASSRLAIPNSHERLLENSLTQAAGVALAQIAWDLWQQREATDPLLTLQRFADFDANVQFTDTEVRVRLPLGRRWMDLSENGLLQDVIDVPWLDDRTVTFSKG</sequence>